<dbReference type="CDD" id="cd00038">
    <property type="entry name" value="CAP_ED"/>
    <property type="match status" value="1"/>
</dbReference>
<evidence type="ECO:0000313" key="2">
    <source>
        <dbReference type="EMBL" id="QHI38805.1"/>
    </source>
</evidence>
<keyword evidence="3" id="KW-1185">Reference proteome</keyword>
<dbReference type="Pfam" id="PF00027">
    <property type="entry name" value="cNMP_binding"/>
    <property type="match status" value="1"/>
</dbReference>
<dbReference type="Gene3D" id="2.60.120.10">
    <property type="entry name" value="Jelly Rolls"/>
    <property type="match status" value="1"/>
</dbReference>
<proteinExistence type="predicted"/>
<dbReference type="Proteomes" id="UP000464657">
    <property type="component" value="Chromosome"/>
</dbReference>
<dbReference type="AlphaFoldDB" id="A0A7L4ZQ91"/>
<dbReference type="InterPro" id="IPR000595">
    <property type="entry name" value="cNMP-bd_dom"/>
</dbReference>
<feature type="domain" description="Cyclic nucleotide-binding" evidence="1">
    <location>
        <begin position="33"/>
        <end position="118"/>
    </location>
</feature>
<evidence type="ECO:0000259" key="1">
    <source>
        <dbReference type="Pfam" id="PF00027"/>
    </source>
</evidence>
<dbReference type="InterPro" id="IPR018490">
    <property type="entry name" value="cNMP-bd_dom_sf"/>
</dbReference>
<dbReference type="SUPFAM" id="SSF51206">
    <property type="entry name" value="cAMP-binding domain-like"/>
    <property type="match status" value="1"/>
</dbReference>
<organism evidence="2 3">
    <name type="scientific">Kordia antarctica</name>
    <dbReference type="NCBI Taxonomy" id="1218801"/>
    <lineage>
        <taxon>Bacteria</taxon>
        <taxon>Pseudomonadati</taxon>
        <taxon>Bacteroidota</taxon>
        <taxon>Flavobacteriia</taxon>
        <taxon>Flavobacteriales</taxon>
        <taxon>Flavobacteriaceae</taxon>
        <taxon>Kordia</taxon>
    </lineage>
</organism>
<accession>A0A7L4ZQ91</accession>
<dbReference type="OrthoDB" id="758145at2"/>
<protein>
    <recommendedName>
        <fullName evidence="1">Cyclic nucleotide-binding domain-containing protein</fullName>
    </recommendedName>
</protein>
<dbReference type="RefSeq" id="WP_160131332.1">
    <property type="nucleotide sequence ID" value="NZ_CP019288.1"/>
</dbReference>
<sequence>MNPELEKIKSYIKNVIQMDDETFNLALDYFVIKKIEKGDYLLREGTICGHITYIQKGLFRTYYLKDGNEINTCFCMENSITSSHESFVNRTISKDYIQALEDATIISLSYENLIKLYKLNIKWQSLSRLLTEKECARLSERIHTLSFETAKEKYLHLLENQPEIIQRVSIQHIASYLGVSRETLSRIRSKIL</sequence>
<dbReference type="KEGG" id="kan:IMCC3317_42050"/>
<reference evidence="2 3" key="1">
    <citation type="journal article" date="2013" name="Int. J. Syst. Evol. Microbiol.">
        <title>Kordia antarctica sp. nov., isolated from Antarctic seawater.</title>
        <authorList>
            <person name="Baek K."/>
            <person name="Choi A."/>
            <person name="Kang I."/>
            <person name="Lee K."/>
            <person name="Cho J.C."/>
        </authorList>
    </citation>
    <scope>NUCLEOTIDE SEQUENCE [LARGE SCALE GENOMIC DNA]</scope>
    <source>
        <strain evidence="2 3">IMCC3317</strain>
    </source>
</reference>
<evidence type="ECO:0000313" key="3">
    <source>
        <dbReference type="Proteomes" id="UP000464657"/>
    </source>
</evidence>
<gene>
    <name evidence="2" type="ORF">IMCC3317_42050</name>
</gene>
<dbReference type="EMBL" id="CP019288">
    <property type="protein sequence ID" value="QHI38805.1"/>
    <property type="molecule type" value="Genomic_DNA"/>
</dbReference>
<dbReference type="InterPro" id="IPR014710">
    <property type="entry name" value="RmlC-like_jellyroll"/>
</dbReference>
<name>A0A7L4ZQ91_9FLAO</name>